<evidence type="ECO:0000256" key="3">
    <source>
        <dbReference type="ARBA" id="ARBA00022833"/>
    </source>
</evidence>
<proteinExistence type="predicted"/>
<dbReference type="Pfam" id="PF13445">
    <property type="entry name" value="zf-RING_UBOX"/>
    <property type="match status" value="1"/>
</dbReference>
<keyword evidence="7" id="KW-1185">Reference proteome</keyword>
<dbReference type="SUPFAM" id="SSF57850">
    <property type="entry name" value="RING/U-box"/>
    <property type="match status" value="1"/>
</dbReference>
<dbReference type="Gene3D" id="3.30.40.10">
    <property type="entry name" value="Zinc/RING finger domain, C3HC4 (zinc finger)"/>
    <property type="match status" value="1"/>
</dbReference>
<evidence type="ECO:0000256" key="4">
    <source>
        <dbReference type="PROSITE-ProRule" id="PRU00175"/>
    </source>
</evidence>
<evidence type="ECO:0000313" key="6">
    <source>
        <dbReference type="EMBL" id="TNV81858.1"/>
    </source>
</evidence>
<dbReference type="PANTHER" id="PTHR47156">
    <property type="entry name" value="PROTEIN CBG20824"/>
    <property type="match status" value="1"/>
</dbReference>
<dbReference type="SMART" id="SM00184">
    <property type="entry name" value="RING"/>
    <property type="match status" value="1"/>
</dbReference>
<keyword evidence="1" id="KW-0479">Metal-binding</keyword>
<organism evidence="6 7">
    <name type="scientific">Halteria grandinella</name>
    <dbReference type="NCBI Taxonomy" id="5974"/>
    <lineage>
        <taxon>Eukaryota</taxon>
        <taxon>Sar</taxon>
        <taxon>Alveolata</taxon>
        <taxon>Ciliophora</taxon>
        <taxon>Intramacronucleata</taxon>
        <taxon>Spirotrichea</taxon>
        <taxon>Stichotrichia</taxon>
        <taxon>Sporadotrichida</taxon>
        <taxon>Halteriidae</taxon>
        <taxon>Halteria</taxon>
    </lineage>
</organism>
<dbReference type="GO" id="GO:0008270">
    <property type="term" value="F:zinc ion binding"/>
    <property type="evidence" value="ECO:0007669"/>
    <property type="project" value="UniProtKB-KW"/>
</dbReference>
<keyword evidence="3" id="KW-0862">Zinc</keyword>
<reference evidence="6" key="1">
    <citation type="submission" date="2019-06" db="EMBL/GenBank/DDBJ databases">
        <authorList>
            <person name="Zheng W."/>
        </authorList>
    </citation>
    <scope>NUCLEOTIDE SEQUENCE</scope>
    <source>
        <strain evidence="6">QDHG01</strain>
    </source>
</reference>
<accession>A0A8J8T586</accession>
<dbReference type="InterPro" id="IPR013083">
    <property type="entry name" value="Znf_RING/FYVE/PHD"/>
</dbReference>
<dbReference type="PROSITE" id="PS00518">
    <property type="entry name" value="ZF_RING_1"/>
    <property type="match status" value="1"/>
</dbReference>
<dbReference type="InterPro" id="IPR052667">
    <property type="entry name" value="E3_ubiquitin-ligase_RING"/>
</dbReference>
<feature type="domain" description="RING-type" evidence="5">
    <location>
        <begin position="38"/>
        <end position="87"/>
    </location>
</feature>
<gene>
    <name evidence="6" type="ORF">FGO68_gene12148</name>
</gene>
<dbReference type="InterPro" id="IPR001841">
    <property type="entry name" value="Znf_RING"/>
</dbReference>
<protein>
    <recommendedName>
        <fullName evidence="5">RING-type domain-containing protein</fullName>
    </recommendedName>
</protein>
<dbReference type="InterPro" id="IPR017907">
    <property type="entry name" value="Znf_RING_CS"/>
</dbReference>
<evidence type="ECO:0000259" key="5">
    <source>
        <dbReference type="PROSITE" id="PS50089"/>
    </source>
</evidence>
<evidence type="ECO:0000256" key="1">
    <source>
        <dbReference type="ARBA" id="ARBA00022723"/>
    </source>
</evidence>
<dbReference type="Proteomes" id="UP000785679">
    <property type="component" value="Unassembled WGS sequence"/>
</dbReference>
<dbReference type="EMBL" id="RRYP01005636">
    <property type="protein sequence ID" value="TNV81858.1"/>
    <property type="molecule type" value="Genomic_DNA"/>
</dbReference>
<dbReference type="InterPro" id="IPR027370">
    <property type="entry name" value="Znf-RING_euk"/>
</dbReference>
<evidence type="ECO:0000256" key="2">
    <source>
        <dbReference type="ARBA" id="ARBA00022771"/>
    </source>
</evidence>
<sequence>MNEEQLTAFHDLYFDLILSQLQTYNEEYQNIDKSSYTCSICYQPYSSNAQNQPKVLTECGHTFCSSCIPKISERRGILRVIRCPLDKMENIKAIVNYQVISMIDTYEKQMKEFKPSCDLHNGQELNFYNHTEKKFYCRNCTEEAHKAIITLDNLHYFSFDLLKPQILERLSKKLNELSCKEPEMIEYVDGEHLEEINIRKDNLVKFLKHKKDEELKRFSDEADARIEAIEKGFEDEVFANTINLKIEQFQKQKKIHDQFKETSARFIENFSKFLKTGEFQEVNIDAQKFRQMLKEQETINERSIPEIEAANIVMTKYICQ</sequence>
<comment type="caution">
    <text evidence="6">The sequence shown here is derived from an EMBL/GenBank/DDBJ whole genome shotgun (WGS) entry which is preliminary data.</text>
</comment>
<dbReference type="PROSITE" id="PS50089">
    <property type="entry name" value="ZF_RING_2"/>
    <property type="match status" value="1"/>
</dbReference>
<dbReference type="OrthoDB" id="287615at2759"/>
<dbReference type="PANTHER" id="PTHR47156:SF9">
    <property type="entry name" value="PROTEIN CBG26870"/>
    <property type="match status" value="1"/>
</dbReference>
<name>A0A8J8T586_HALGN</name>
<keyword evidence="2 4" id="KW-0863">Zinc-finger</keyword>
<dbReference type="AlphaFoldDB" id="A0A8J8T586"/>
<evidence type="ECO:0000313" key="7">
    <source>
        <dbReference type="Proteomes" id="UP000785679"/>
    </source>
</evidence>